<protein>
    <recommendedName>
        <fullName evidence="4">Putative hemin transport system permease protein HrtB</fullName>
    </recommendedName>
</protein>
<name>A0A240A2G1_9STAP</name>
<keyword evidence="14" id="KW-1185">Reference proteome</keyword>
<dbReference type="PANTHER" id="PTHR43738:SF1">
    <property type="entry name" value="HEMIN TRANSPORT SYSTEM PERMEASE PROTEIN HRTB-RELATED"/>
    <property type="match status" value="1"/>
</dbReference>
<dbReference type="EMBL" id="LT906462">
    <property type="protein sequence ID" value="SNV77641.1"/>
    <property type="molecule type" value="Genomic_DNA"/>
</dbReference>
<comment type="function">
    <text evidence="10">Part of the ABC transporter complex hrt involved in hemin import. Responsible for the translocation of the substrate across the membrane.</text>
</comment>
<organism evidence="13 14">
    <name type="scientific">Mammaliicoccus stepanovicii</name>
    <dbReference type="NCBI Taxonomy" id="643214"/>
    <lineage>
        <taxon>Bacteria</taxon>
        <taxon>Bacillati</taxon>
        <taxon>Bacillota</taxon>
        <taxon>Bacilli</taxon>
        <taxon>Bacillales</taxon>
        <taxon>Staphylococcaceae</taxon>
        <taxon>Mammaliicoccus</taxon>
    </lineage>
</organism>
<dbReference type="InterPro" id="IPR051125">
    <property type="entry name" value="ABC-4/HrtB_transporter"/>
</dbReference>
<comment type="subunit">
    <text evidence="3">The complex is composed of two ATP-binding proteins (HrtA), two transmembrane proteins (HrtB) and a solute-binding protein.</text>
</comment>
<proteinExistence type="inferred from homology"/>
<dbReference type="Proteomes" id="UP000242084">
    <property type="component" value="Chromosome 1"/>
</dbReference>
<dbReference type="OrthoDB" id="384327at2"/>
<evidence type="ECO:0000313" key="13">
    <source>
        <dbReference type="EMBL" id="SNV77641.1"/>
    </source>
</evidence>
<feature type="domain" description="ABC3 transporter permease C-terminal" evidence="12">
    <location>
        <begin position="232"/>
        <end position="343"/>
    </location>
</feature>
<evidence type="ECO:0000256" key="9">
    <source>
        <dbReference type="ARBA" id="ARBA00023136"/>
    </source>
</evidence>
<dbReference type="GO" id="GO:0005886">
    <property type="term" value="C:plasma membrane"/>
    <property type="evidence" value="ECO:0007669"/>
    <property type="project" value="UniProtKB-SubCell"/>
</dbReference>
<accession>A0A240A2G1</accession>
<evidence type="ECO:0000256" key="11">
    <source>
        <dbReference type="SAM" id="Phobius"/>
    </source>
</evidence>
<evidence type="ECO:0000256" key="4">
    <source>
        <dbReference type="ARBA" id="ARBA00016962"/>
    </source>
</evidence>
<evidence type="ECO:0000256" key="2">
    <source>
        <dbReference type="ARBA" id="ARBA00008697"/>
    </source>
</evidence>
<evidence type="ECO:0000256" key="1">
    <source>
        <dbReference type="ARBA" id="ARBA00004651"/>
    </source>
</evidence>
<evidence type="ECO:0000256" key="5">
    <source>
        <dbReference type="ARBA" id="ARBA00022448"/>
    </source>
</evidence>
<evidence type="ECO:0000256" key="3">
    <source>
        <dbReference type="ARBA" id="ARBA00011131"/>
    </source>
</evidence>
<feature type="transmembrane region" description="Helical" evidence="11">
    <location>
        <begin position="230"/>
        <end position="252"/>
    </location>
</feature>
<dbReference type="AlphaFoldDB" id="A0A240A2G1"/>
<gene>
    <name evidence="13" type="ORF">SAMEA4384403_02144</name>
</gene>
<dbReference type="PANTHER" id="PTHR43738">
    <property type="entry name" value="ABC TRANSPORTER, MEMBRANE PROTEIN"/>
    <property type="match status" value="1"/>
</dbReference>
<comment type="similarity">
    <text evidence="2">Belongs to the ABC-4 integral membrane protein family. HrtB subfamily.</text>
</comment>
<dbReference type="Pfam" id="PF02687">
    <property type="entry name" value="FtsX"/>
    <property type="match status" value="1"/>
</dbReference>
<comment type="subcellular location">
    <subcellularLocation>
        <location evidence="1">Cell membrane</location>
        <topology evidence="1">Multi-pass membrane protein</topology>
    </subcellularLocation>
</comment>
<reference evidence="13 14" key="1">
    <citation type="submission" date="2017-06" db="EMBL/GenBank/DDBJ databases">
        <authorList>
            <consortium name="Pathogen Informatics"/>
        </authorList>
    </citation>
    <scope>NUCLEOTIDE SEQUENCE [LARGE SCALE GENOMIC DNA]</scope>
    <source>
        <strain evidence="13 14">NCTC13839</strain>
    </source>
</reference>
<dbReference type="InterPro" id="IPR003838">
    <property type="entry name" value="ABC3_permease_C"/>
</dbReference>
<dbReference type="KEGG" id="sste:SAMEA4384403_2144"/>
<keyword evidence="8 11" id="KW-1133">Transmembrane helix</keyword>
<keyword evidence="5" id="KW-0813">Transport</keyword>
<keyword evidence="7 11" id="KW-0812">Transmembrane</keyword>
<evidence type="ECO:0000259" key="12">
    <source>
        <dbReference type="Pfam" id="PF02687"/>
    </source>
</evidence>
<evidence type="ECO:0000256" key="6">
    <source>
        <dbReference type="ARBA" id="ARBA00022475"/>
    </source>
</evidence>
<keyword evidence="9 11" id="KW-0472">Membrane</keyword>
<sequence>MKLALKELTYYKFKYLLVTLILFLLAFLVLFISGLAQGLAKENVSGIEDWNKSEYVIASDADNSLSQSDITNKQEKAVQDIVKGDTIKTANQKVETDSGKADMMFTQLTNNIQPKPSKGHLPKNGDEVLLNNKLQAEGISIGDKIKIADEDQKFKVVGFADDIMFSHTSMAYVNKDGMKDLKGNHISVIGYDSLSKSDKSKINDLDGVKIVSQSDMLEAIPSYNAEQQPLNLMIVFLFVISAIVITAFFYVMTIQKTSQFGILKAIGTKNKSLVSSLMFQILIITLIGVAIAIGVVLILNGFMPVTMPFYLNVNLMMLMVAVFIVVSLVGAVLSLIKVMKIEPLEAIGGE</sequence>
<feature type="transmembrane region" description="Helical" evidence="11">
    <location>
        <begin position="273"/>
        <end position="303"/>
    </location>
</feature>
<dbReference type="RefSeq" id="WP_095089442.1">
    <property type="nucleotide sequence ID" value="NZ_BMDM01000001.1"/>
</dbReference>
<feature type="transmembrane region" description="Helical" evidence="11">
    <location>
        <begin position="315"/>
        <end position="336"/>
    </location>
</feature>
<evidence type="ECO:0000256" key="8">
    <source>
        <dbReference type="ARBA" id="ARBA00022989"/>
    </source>
</evidence>
<evidence type="ECO:0000256" key="10">
    <source>
        <dbReference type="ARBA" id="ARBA00024973"/>
    </source>
</evidence>
<keyword evidence="6" id="KW-1003">Cell membrane</keyword>
<evidence type="ECO:0000313" key="14">
    <source>
        <dbReference type="Proteomes" id="UP000242084"/>
    </source>
</evidence>
<evidence type="ECO:0000256" key="7">
    <source>
        <dbReference type="ARBA" id="ARBA00022692"/>
    </source>
</evidence>